<dbReference type="Proteomes" id="UP001062846">
    <property type="component" value="Chromosome 12"/>
</dbReference>
<comment type="caution">
    <text evidence="1">The sequence shown here is derived from an EMBL/GenBank/DDBJ whole genome shotgun (WGS) entry which is preliminary data.</text>
</comment>
<gene>
    <name evidence="1" type="ORF">RHMOL_Rhmol12G0046300</name>
</gene>
<sequence length="75" mass="8722">MNNAKLEMLGSRMSYAHDLSKQRTTVNDRCSRHKALKRLPITAEHRVKVGMTITRDARKIDYFFSLEEMVPNLCP</sequence>
<reference evidence="1" key="1">
    <citation type="submission" date="2022-02" db="EMBL/GenBank/DDBJ databases">
        <title>Plant Genome Project.</title>
        <authorList>
            <person name="Zhang R.-G."/>
        </authorList>
    </citation>
    <scope>NUCLEOTIDE SEQUENCE</scope>
    <source>
        <strain evidence="1">AT1</strain>
    </source>
</reference>
<name>A0ACC0LE89_RHOML</name>
<accession>A0ACC0LE89</accession>
<proteinExistence type="predicted"/>
<keyword evidence="2" id="KW-1185">Reference proteome</keyword>
<organism evidence="1 2">
    <name type="scientific">Rhododendron molle</name>
    <name type="common">Chinese azalea</name>
    <name type="synonym">Azalea mollis</name>
    <dbReference type="NCBI Taxonomy" id="49168"/>
    <lineage>
        <taxon>Eukaryota</taxon>
        <taxon>Viridiplantae</taxon>
        <taxon>Streptophyta</taxon>
        <taxon>Embryophyta</taxon>
        <taxon>Tracheophyta</taxon>
        <taxon>Spermatophyta</taxon>
        <taxon>Magnoliopsida</taxon>
        <taxon>eudicotyledons</taxon>
        <taxon>Gunneridae</taxon>
        <taxon>Pentapetalae</taxon>
        <taxon>asterids</taxon>
        <taxon>Ericales</taxon>
        <taxon>Ericaceae</taxon>
        <taxon>Ericoideae</taxon>
        <taxon>Rhodoreae</taxon>
        <taxon>Rhododendron</taxon>
    </lineage>
</organism>
<dbReference type="EMBL" id="CM046399">
    <property type="protein sequence ID" value="KAI8527051.1"/>
    <property type="molecule type" value="Genomic_DNA"/>
</dbReference>
<evidence type="ECO:0000313" key="2">
    <source>
        <dbReference type="Proteomes" id="UP001062846"/>
    </source>
</evidence>
<evidence type="ECO:0000313" key="1">
    <source>
        <dbReference type="EMBL" id="KAI8527051.1"/>
    </source>
</evidence>
<protein>
    <submittedName>
        <fullName evidence="1">Uncharacterized protein</fullName>
    </submittedName>
</protein>